<comment type="caution">
    <text evidence="2">The sequence shown here is derived from an EMBL/GenBank/DDBJ whole genome shotgun (WGS) entry which is preliminary data.</text>
</comment>
<accession>A0A852T9S1</accession>
<dbReference type="EMBL" id="JACCBX010000002">
    <property type="protein sequence ID" value="NYE04527.1"/>
    <property type="molecule type" value="Genomic_DNA"/>
</dbReference>
<evidence type="ECO:0000313" key="2">
    <source>
        <dbReference type="EMBL" id="NYE04527.1"/>
    </source>
</evidence>
<proteinExistence type="predicted"/>
<keyword evidence="1" id="KW-0732">Signal</keyword>
<feature type="signal peptide" evidence="1">
    <location>
        <begin position="1"/>
        <end position="22"/>
    </location>
</feature>
<feature type="chain" id="PRO_5032617162" evidence="1">
    <location>
        <begin position="23"/>
        <end position="157"/>
    </location>
</feature>
<evidence type="ECO:0000256" key="1">
    <source>
        <dbReference type="SAM" id="SignalP"/>
    </source>
</evidence>
<reference evidence="3" key="1">
    <citation type="submission" date="2020-07" db="EMBL/GenBank/DDBJ databases">
        <authorList>
            <person name="Partida-Martinez L."/>
            <person name="Huntemann M."/>
            <person name="Clum A."/>
            <person name="Wang J."/>
            <person name="Palaniappan K."/>
            <person name="Ritter S."/>
            <person name="Chen I.-M."/>
            <person name="Stamatis D."/>
            <person name="Reddy T."/>
            <person name="O'Malley R."/>
            <person name="Daum C."/>
            <person name="Shapiro N."/>
            <person name="Ivanova N."/>
            <person name="Kyrpides N."/>
            <person name="Woyke T."/>
        </authorList>
    </citation>
    <scope>NUCLEOTIDE SEQUENCE [LARGE SCALE GENOMIC DNA]</scope>
    <source>
        <strain evidence="3">AT2.8</strain>
    </source>
</reference>
<protein>
    <submittedName>
        <fullName evidence="2">Flagellar biosynthesis/type III secretory pathway protein FliH</fullName>
    </submittedName>
</protein>
<keyword evidence="2" id="KW-0969">Cilium</keyword>
<gene>
    <name evidence="2" type="ORF">F4694_001271</name>
</gene>
<dbReference type="AlphaFoldDB" id="A0A852T9S1"/>
<reference evidence="3" key="2">
    <citation type="submission" date="2020-08" db="EMBL/GenBank/DDBJ databases">
        <title>The Agave Microbiome: Exploring the role of microbial communities in plant adaptations to desert environments.</title>
        <authorList>
            <person name="Partida-Martinez L.P."/>
        </authorList>
    </citation>
    <scope>NUCLEOTIDE SEQUENCE [LARGE SCALE GENOMIC DNA]</scope>
    <source>
        <strain evidence="3">AT2.8</strain>
    </source>
</reference>
<sequence>MIRKFMAFFLFVCLLFAGGIQTDGQPPSDPVQMGMEEGYYEGIRSGLEDRHNFRISRAWQQMPRSQLSLDNKKEIARPLINIGLLRQVYLFFSSGEKFYAYLHAHPEMNAVQAAQRILGQRFVRAYEKSFQKGYEKSLTAPPEKAASYAALLKAKKR</sequence>
<keyword evidence="2" id="KW-0966">Cell projection</keyword>
<dbReference type="Proteomes" id="UP000548423">
    <property type="component" value="Unassembled WGS sequence"/>
</dbReference>
<organism evidence="2 3">
    <name type="scientific">Neobacillus niacini</name>
    <dbReference type="NCBI Taxonomy" id="86668"/>
    <lineage>
        <taxon>Bacteria</taxon>
        <taxon>Bacillati</taxon>
        <taxon>Bacillota</taxon>
        <taxon>Bacilli</taxon>
        <taxon>Bacillales</taxon>
        <taxon>Bacillaceae</taxon>
        <taxon>Neobacillus</taxon>
    </lineage>
</organism>
<evidence type="ECO:0000313" key="3">
    <source>
        <dbReference type="Proteomes" id="UP000548423"/>
    </source>
</evidence>
<keyword evidence="2" id="KW-0282">Flagellum</keyword>
<name>A0A852T9S1_9BACI</name>